<organism evidence="1 2">
    <name type="scientific">Rhizobium leguminosarum</name>
    <dbReference type="NCBI Taxonomy" id="384"/>
    <lineage>
        <taxon>Bacteria</taxon>
        <taxon>Pseudomonadati</taxon>
        <taxon>Pseudomonadota</taxon>
        <taxon>Alphaproteobacteria</taxon>
        <taxon>Hyphomicrobiales</taxon>
        <taxon>Rhizobiaceae</taxon>
        <taxon>Rhizobium/Agrobacterium group</taxon>
        <taxon>Rhizobium</taxon>
    </lineage>
</organism>
<geneLocation type="plasmid" evidence="1 2">
    <name>unnamed6</name>
</geneLocation>
<name>A0A1L3ZP66_RHILE</name>
<evidence type="ECO:0000313" key="1">
    <source>
        <dbReference type="EMBL" id="API57411.1"/>
    </source>
</evidence>
<dbReference type="AlphaFoldDB" id="A0A1L3ZP66"/>
<protein>
    <recommendedName>
        <fullName evidence="3">TniQ protein</fullName>
    </recommendedName>
</protein>
<evidence type="ECO:0008006" key="3">
    <source>
        <dbReference type="Google" id="ProtNLM"/>
    </source>
</evidence>
<accession>A0A1L3ZP66</accession>
<dbReference type="EMBL" id="CP018234">
    <property type="protein sequence ID" value="API57411.1"/>
    <property type="molecule type" value="Genomic_DNA"/>
</dbReference>
<proteinExistence type="predicted"/>
<evidence type="ECO:0000313" key="2">
    <source>
        <dbReference type="Proteomes" id="UP000183050"/>
    </source>
</evidence>
<keyword evidence="1" id="KW-0614">Plasmid</keyword>
<sequence>MIRPAVWYVDDRRERGTCAECLDEDAAEGRDHFLRLKWGHVEAAVCVKHRRTLRTYCECCFARGWFRFDCLRGRAVLVCRACARPVSTTTRETEAPAFLNFQIELAKAIQAIVEGRHVLSTDDLTVAMQFLWMPTHFKGKPYIAWLRGAFGLHPLASAFQNSLSDLSVAWRIATLLSAAQLLDLVGARQLFGEPPTFMEQAFAGYLRGSPSSAAERPAPATKISSVKLQLRSDAEYRRLAEKILASGEWKEVAQMKGRSRDWHVWRLMSEALKSAPVQSGVLPPASS</sequence>
<gene>
    <name evidence="1" type="ORF">BMW22_39200</name>
</gene>
<dbReference type="Proteomes" id="UP000183050">
    <property type="component" value="Plasmid unnamed6"/>
</dbReference>
<reference evidence="1 2" key="1">
    <citation type="submission" date="2016-11" db="EMBL/GenBank/DDBJ databases">
        <title>Rhizobium leguminosarum bv. viciae strain Vaf12 isolated from Vavilovia formosa root nodules from Russia, Dagestan.</title>
        <authorList>
            <person name="Kimeklis A."/>
        </authorList>
    </citation>
    <scope>NUCLEOTIDE SEQUENCE [LARGE SCALE GENOMIC DNA]</scope>
    <source>
        <strain evidence="1 2">Vaf-108</strain>
        <plasmid evidence="2">Plasmid unnamed6</plasmid>
    </source>
</reference>